<dbReference type="GO" id="GO:0035251">
    <property type="term" value="F:UDP-glucosyltransferase activity"/>
    <property type="evidence" value="ECO:0007669"/>
    <property type="project" value="TreeGrafter"/>
</dbReference>
<dbReference type="Gene3D" id="3.40.50.2000">
    <property type="entry name" value="Glycogen Phosphorylase B"/>
    <property type="match status" value="2"/>
</dbReference>
<evidence type="ECO:0000256" key="4">
    <source>
        <dbReference type="RuleBase" id="RU003718"/>
    </source>
</evidence>
<accession>A0AAD3Y252</accession>
<evidence type="ECO:0000256" key="3">
    <source>
        <dbReference type="ARBA" id="ARBA00022679"/>
    </source>
</evidence>
<reference evidence="6" key="1">
    <citation type="submission" date="2023-05" db="EMBL/GenBank/DDBJ databases">
        <title>Nepenthes gracilis genome sequencing.</title>
        <authorList>
            <person name="Fukushima K."/>
        </authorList>
    </citation>
    <scope>NUCLEOTIDE SEQUENCE</scope>
    <source>
        <strain evidence="6">SING2019-196</strain>
    </source>
</reference>
<proteinExistence type="inferred from homology"/>
<evidence type="ECO:0000313" key="7">
    <source>
        <dbReference type="Proteomes" id="UP001279734"/>
    </source>
</evidence>
<dbReference type="PROSITE" id="PS00375">
    <property type="entry name" value="UDPGT"/>
    <property type="match status" value="1"/>
</dbReference>
<dbReference type="AlphaFoldDB" id="A0AAD3Y252"/>
<dbReference type="InterPro" id="IPR035595">
    <property type="entry name" value="UDP_glycos_trans_CS"/>
</dbReference>
<evidence type="ECO:0000313" key="6">
    <source>
        <dbReference type="EMBL" id="GMH26308.1"/>
    </source>
</evidence>
<dbReference type="PANTHER" id="PTHR48047:SF229">
    <property type="entry name" value="UDP-GLYCOSYLTRANSFERASE 73C3-RELATED"/>
    <property type="match status" value="1"/>
</dbReference>
<evidence type="ECO:0000256" key="1">
    <source>
        <dbReference type="ARBA" id="ARBA00009995"/>
    </source>
</evidence>
<dbReference type="CDD" id="cd03784">
    <property type="entry name" value="GT1_Gtf-like"/>
    <property type="match status" value="1"/>
</dbReference>
<name>A0AAD3Y252_NEPGR</name>
<dbReference type="Pfam" id="PF00201">
    <property type="entry name" value="UDPGT"/>
    <property type="match status" value="1"/>
</dbReference>
<organism evidence="6 7">
    <name type="scientific">Nepenthes gracilis</name>
    <name type="common">Slender pitcher plant</name>
    <dbReference type="NCBI Taxonomy" id="150966"/>
    <lineage>
        <taxon>Eukaryota</taxon>
        <taxon>Viridiplantae</taxon>
        <taxon>Streptophyta</taxon>
        <taxon>Embryophyta</taxon>
        <taxon>Tracheophyta</taxon>
        <taxon>Spermatophyta</taxon>
        <taxon>Magnoliopsida</taxon>
        <taxon>eudicotyledons</taxon>
        <taxon>Gunneridae</taxon>
        <taxon>Pentapetalae</taxon>
        <taxon>Caryophyllales</taxon>
        <taxon>Nepenthaceae</taxon>
        <taxon>Nepenthes</taxon>
    </lineage>
</organism>
<sequence length="492" mass="55089">MSSEARRLHFMLFPLMAQGHMNPMIDIAKLIAKQGLIVTLVTTPLNALRFRSTTDRAIEAGLDIRVTLLKFPSKESGLPEGCENLDMLPSLGLVMNFMIACGKLQEPLEQALREMNPPPDCIISDMGFPWTTQVAREFNVPRIAFHGTCCFSLVCSHNIRSFKLLDTIASDSELIAVPGIPDRIEVTRVQLPNSLSRSSPDLDEIRNKILEADEESFGAVVNSFEELEPEYAKLYKEAKGRVWCVGPASLCNKDEIDKAARGNKAALEDENRWLKWLDSFEEGSVVYACLGSLCPLMPSQMIELGQGLEASNRPFVWVARGKNLDELEKWMEEDGFEERIKGRGLVIRRWAPQVLILSHPAIGAFLTHCGWNSMIEGVCAGLPMATWPMFAEQFLNEKLAVQVLKIGVGVGAKVRVQWGEEDEMGVLVKKEDVKRAIEMVMDEGGEGKERRRRARELGEMARKAAEGGSSYRNLKSLIQEIGKRQQYLQNHV</sequence>
<dbReference type="EC" id="2.4.1.-" evidence="5"/>
<protein>
    <recommendedName>
        <fullName evidence="5">Glycosyltransferase</fullName>
        <ecNumber evidence="5">2.4.1.-</ecNumber>
    </recommendedName>
</protein>
<evidence type="ECO:0000256" key="2">
    <source>
        <dbReference type="ARBA" id="ARBA00022676"/>
    </source>
</evidence>
<keyword evidence="7" id="KW-1185">Reference proteome</keyword>
<keyword evidence="3 4" id="KW-0808">Transferase</keyword>
<dbReference type="InterPro" id="IPR002213">
    <property type="entry name" value="UDP_glucos_trans"/>
</dbReference>
<gene>
    <name evidence="6" type="ORF">Nepgr_028151</name>
</gene>
<evidence type="ECO:0000256" key="5">
    <source>
        <dbReference type="RuleBase" id="RU362057"/>
    </source>
</evidence>
<dbReference type="EMBL" id="BSYO01000031">
    <property type="protein sequence ID" value="GMH26308.1"/>
    <property type="molecule type" value="Genomic_DNA"/>
</dbReference>
<keyword evidence="2 4" id="KW-0328">Glycosyltransferase</keyword>
<dbReference type="Proteomes" id="UP001279734">
    <property type="component" value="Unassembled WGS sequence"/>
</dbReference>
<dbReference type="PANTHER" id="PTHR48047">
    <property type="entry name" value="GLYCOSYLTRANSFERASE"/>
    <property type="match status" value="1"/>
</dbReference>
<comment type="similarity">
    <text evidence="1 4">Belongs to the UDP-glycosyltransferase family.</text>
</comment>
<dbReference type="FunFam" id="3.40.50.2000:FF:000071">
    <property type="entry name" value="Glycosyltransferase"/>
    <property type="match status" value="1"/>
</dbReference>
<dbReference type="FunFam" id="3.40.50.2000:FF:000047">
    <property type="entry name" value="Glycosyltransferase"/>
    <property type="match status" value="1"/>
</dbReference>
<comment type="caution">
    <text evidence="6">The sequence shown here is derived from an EMBL/GenBank/DDBJ whole genome shotgun (WGS) entry which is preliminary data.</text>
</comment>
<dbReference type="SUPFAM" id="SSF53756">
    <property type="entry name" value="UDP-Glycosyltransferase/glycogen phosphorylase"/>
    <property type="match status" value="1"/>
</dbReference>